<protein>
    <submittedName>
        <fullName evidence="1">Uncharacterized protein</fullName>
    </submittedName>
</protein>
<organism evidence="1 2">
    <name type="scientific">Aerophobetes bacterium</name>
    <dbReference type="NCBI Taxonomy" id="2030807"/>
    <lineage>
        <taxon>Bacteria</taxon>
        <taxon>Candidatus Aerophobota</taxon>
    </lineage>
</organism>
<sequence length="145" mass="16083">MAHVASSEKAAKGVELPESVGWKKSWQGTGTSTVHIDQADTELLELLYMFRGRADVLRFLGRCPFLVPLLLEAYIQIGGYFPLSPVFLEVVTDPEGAGENQLVMSIAGDFSSDEALAQLDEFDEDWWLDVLGRTQGKLCIDVEFQ</sequence>
<reference evidence="1 2" key="1">
    <citation type="submission" date="2019-03" db="EMBL/GenBank/DDBJ databases">
        <title>Metabolic potential of uncultured bacteria and archaea associated with petroleum seepage in deep-sea sediments.</title>
        <authorList>
            <person name="Dong X."/>
            <person name="Hubert C."/>
        </authorList>
    </citation>
    <scope>NUCLEOTIDE SEQUENCE [LARGE SCALE GENOMIC DNA]</scope>
    <source>
        <strain evidence="1">E44_bin92</strain>
    </source>
</reference>
<dbReference type="Proteomes" id="UP000320781">
    <property type="component" value="Unassembled WGS sequence"/>
</dbReference>
<accession>A0A523QKE6</accession>
<proteinExistence type="predicted"/>
<dbReference type="EMBL" id="SOKU01000119">
    <property type="protein sequence ID" value="TES86209.1"/>
    <property type="molecule type" value="Genomic_DNA"/>
</dbReference>
<dbReference type="AlphaFoldDB" id="A0A523QKE6"/>
<evidence type="ECO:0000313" key="2">
    <source>
        <dbReference type="Proteomes" id="UP000320781"/>
    </source>
</evidence>
<comment type="caution">
    <text evidence="1">The sequence shown here is derived from an EMBL/GenBank/DDBJ whole genome shotgun (WGS) entry which is preliminary data.</text>
</comment>
<name>A0A523QKE6_UNCAE</name>
<evidence type="ECO:0000313" key="1">
    <source>
        <dbReference type="EMBL" id="TES86209.1"/>
    </source>
</evidence>
<gene>
    <name evidence="1" type="ORF">E3J95_02510</name>
</gene>